<dbReference type="Gene3D" id="3.30.420.10">
    <property type="entry name" value="Ribonuclease H-like superfamily/Ribonuclease H"/>
    <property type="match status" value="1"/>
</dbReference>
<dbReference type="AlphaFoldDB" id="A0A0K2T2D8"/>
<reference evidence="1" key="1">
    <citation type="submission" date="2014-05" db="EMBL/GenBank/DDBJ databases">
        <authorList>
            <person name="Chronopoulou M."/>
        </authorList>
    </citation>
    <scope>NUCLEOTIDE SEQUENCE</scope>
    <source>
        <tissue evidence="1">Whole organism</tissue>
    </source>
</reference>
<dbReference type="EMBL" id="HACA01002235">
    <property type="protein sequence ID" value="CDW19596.1"/>
    <property type="molecule type" value="Transcribed_RNA"/>
</dbReference>
<name>A0A0K2T2D8_LEPSM</name>
<sequence length="136" mass="15457">KEGSGGHNLKRDSEFLGDLKKKIKEAKSINRLSNEFDVDEGTIWRTVKEDLGVSSYTRAPTPPVDRYSEEKETVCKTIKTLSRKLSLKKKDGAPSHTSAQCQKFCSNNMADFWDKDMWPSSSPDWNPLDFAVWVTL</sequence>
<organism evidence="1">
    <name type="scientific">Lepeophtheirus salmonis</name>
    <name type="common">Salmon louse</name>
    <name type="synonym">Caligus salmonis</name>
    <dbReference type="NCBI Taxonomy" id="72036"/>
    <lineage>
        <taxon>Eukaryota</taxon>
        <taxon>Metazoa</taxon>
        <taxon>Ecdysozoa</taxon>
        <taxon>Arthropoda</taxon>
        <taxon>Crustacea</taxon>
        <taxon>Multicrustacea</taxon>
        <taxon>Hexanauplia</taxon>
        <taxon>Copepoda</taxon>
        <taxon>Siphonostomatoida</taxon>
        <taxon>Caligidae</taxon>
        <taxon>Lepeophtheirus</taxon>
    </lineage>
</organism>
<dbReference type="GO" id="GO:0003676">
    <property type="term" value="F:nucleic acid binding"/>
    <property type="evidence" value="ECO:0007669"/>
    <property type="project" value="InterPro"/>
</dbReference>
<accession>A0A0K2T2D8</accession>
<feature type="non-terminal residue" evidence="1">
    <location>
        <position position="1"/>
    </location>
</feature>
<dbReference type="InterPro" id="IPR036397">
    <property type="entry name" value="RNaseH_sf"/>
</dbReference>
<proteinExistence type="predicted"/>
<protein>
    <submittedName>
        <fullName evidence="1">Uncharacterized protein</fullName>
    </submittedName>
</protein>
<evidence type="ECO:0000313" key="1">
    <source>
        <dbReference type="EMBL" id="CDW19596.1"/>
    </source>
</evidence>